<dbReference type="Proteomes" id="UP000324767">
    <property type="component" value="Unassembled WGS sequence"/>
</dbReference>
<keyword evidence="7 10" id="KW-0812">Transmembrane</keyword>
<keyword evidence="10" id="KW-0256">Endoplasmic reticulum</keyword>
<feature type="transmembrane region" description="Helical" evidence="10">
    <location>
        <begin position="227"/>
        <end position="252"/>
    </location>
</feature>
<keyword evidence="8 10" id="KW-1133">Transmembrane helix</keyword>
<comment type="subcellular location">
    <subcellularLocation>
        <location evidence="10">Endoplasmic reticulum membrane</location>
        <topology evidence="10">Multi-pass membrane protein</topology>
    </subcellularLocation>
    <subcellularLocation>
        <location evidence="1">Membrane</location>
        <topology evidence="1">Multi-pass membrane protein</topology>
    </subcellularLocation>
</comment>
<gene>
    <name evidence="12" type="ORF">FRX48_04623</name>
</gene>
<proteinExistence type="inferred from homology"/>
<evidence type="ECO:0000256" key="2">
    <source>
        <dbReference type="ARBA" id="ARBA00009140"/>
    </source>
</evidence>
<dbReference type="GO" id="GO:0005789">
    <property type="term" value="C:endoplasmic reticulum membrane"/>
    <property type="evidence" value="ECO:0007669"/>
    <property type="project" value="UniProtKB-SubCell"/>
</dbReference>
<dbReference type="OrthoDB" id="422086at2759"/>
<protein>
    <recommendedName>
        <fullName evidence="3 10">Protein-S-isoprenylcysteine O-methyltransferase</fullName>
        <ecNumber evidence="3 10">2.1.1.100</ecNumber>
    </recommendedName>
</protein>
<keyword evidence="6 10" id="KW-0949">S-adenosyl-L-methionine</keyword>
<dbReference type="InterPro" id="IPR025770">
    <property type="entry name" value="PPMT_MeTrfase"/>
</dbReference>
<evidence type="ECO:0000256" key="9">
    <source>
        <dbReference type="ARBA" id="ARBA00023136"/>
    </source>
</evidence>
<evidence type="ECO:0000256" key="3">
    <source>
        <dbReference type="ARBA" id="ARBA00012151"/>
    </source>
</evidence>
<keyword evidence="5 12" id="KW-0808">Transferase</keyword>
<dbReference type="EC" id="2.1.1.100" evidence="3 10"/>
<dbReference type="PANTHER" id="PTHR12714">
    <property type="entry name" value="PROTEIN-S ISOPRENYLCYSTEINE O-METHYLTRANSFERASE"/>
    <property type="match status" value="1"/>
</dbReference>
<name>A0A5M8PRL8_9LECA</name>
<evidence type="ECO:0000256" key="7">
    <source>
        <dbReference type="ARBA" id="ARBA00022692"/>
    </source>
</evidence>
<feature type="region of interest" description="Disordered" evidence="11">
    <location>
        <begin position="1"/>
        <end position="79"/>
    </location>
</feature>
<feature type="compositionally biased region" description="Pro residues" evidence="11">
    <location>
        <begin position="49"/>
        <end position="62"/>
    </location>
</feature>
<accession>A0A5M8PRL8</accession>
<reference evidence="12 13" key="1">
    <citation type="submission" date="2019-09" db="EMBL/GenBank/DDBJ databases">
        <title>The hologenome of the rock-dwelling lichen Lasallia pustulata.</title>
        <authorList>
            <person name="Greshake Tzovaras B."/>
            <person name="Segers F."/>
            <person name="Bicker A."/>
            <person name="Dal Grande F."/>
            <person name="Otte J."/>
            <person name="Hankeln T."/>
            <person name="Schmitt I."/>
            <person name="Ebersberger I."/>
        </authorList>
    </citation>
    <scope>NUCLEOTIDE SEQUENCE [LARGE SCALE GENOMIC DNA]</scope>
    <source>
        <strain evidence="12">A1-1</strain>
    </source>
</reference>
<dbReference type="EMBL" id="VXIT01000007">
    <property type="protein sequence ID" value="KAA6411343.1"/>
    <property type="molecule type" value="Genomic_DNA"/>
</dbReference>
<comment type="caution">
    <text evidence="12">The sequence shown here is derived from an EMBL/GenBank/DDBJ whole genome shotgun (WGS) entry which is preliminary data.</text>
</comment>
<evidence type="ECO:0000256" key="8">
    <source>
        <dbReference type="ARBA" id="ARBA00022989"/>
    </source>
</evidence>
<evidence type="ECO:0000256" key="1">
    <source>
        <dbReference type="ARBA" id="ARBA00004141"/>
    </source>
</evidence>
<organism evidence="12 13">
    <name type="scientific">Lasallia pustulata</name>
    <dbReference type="NCBI Taxonomy" id="136370"/>
    <lineage>
        <taxon>Eukaryota</taxon>
        <taxon>Fungi</taxon>
        <taxon>Dikarya</taxon>
        <taxon>Ascomycota</taxon>
        <taxon>Pezizomycotina</taxon>
        <taxon>Lecanoromycetes</taxon>
        <taxon>OSLEUM clade</taxon>
        <taxon>Umbilicariomycetidae</taxon>
        <taxon>Umbilicariales</taxon>
        <taxon>Umbilicariaceae</taxon>
        <taxon>Lasallia</taxon>
    </lineage>
</organism>
<evidence type="ECO:0000256" key="11">
    <source>
        <dbReference type="SAM" id="MobiDB-lite"/>
    </source>
</evidence>
<feature type="compositionally biased region" description="Low complexity" evidence="11">
    <location>
        <begin position="26"/>
        <end position="38"/>
    </location>
</feature>
<sequence length="289" mass="31957">MASTSSFDPSPSSPPNVTPPPPLPDLTPSATSPPTAWPLNRPSNRPSWTPTPHPPQPPPPPFLHQQRATPLPHPPPFSPSLLPSGAHSLSGISLRSFLLGLTLGTTLTLTLHFLLLSASPLWRAPFFLSALSLFHFLEYHTTATHNPRAATLSAFLLSNGSAYTTAHTLAFLECVLPSPFPALGPPWGRRWALGVGLAMMVMRRKEGHELVTGGVYAWLRHPSYFGFWWWGLGTQVVLGNVVCLVGYAAVLWRFFSGRIQREEELLVEFFGDRYVEYRKRTWVGIPFIP</sequence>
<comment type="similarity">
    <text evidence="2 10">Belongs to the class VI-like SAM-binding methyltransferase superfamily. Isoprenylcysteine carboxyl methyltransferase family.</text>
</comment>
<dbReference type="PROSITE" id="PS51564">
    <property type="entry name" value="SAM_ICMT"/>
    <property type="match status" value="1"/>
</dbReference>
<dbReference type="Gene3D" id="1.20.120.1630">
    <property type="match status" value="1"/>
</dbReference>
<feature type="compositionally biased region" description="Pro residues" evidence="11">
    <location>
        <begin position="11"/>
        <end position="25"/>
    </location>
</feature>
<keyword evidence="4 10" id="KW-0489">Methyltransferase</keyword>
<evidence type="ECO:0000256" key="10">
    <source>
        <dbReference type="RuleBase" id="RU362022"/>
    </source>
</evidence>
<feature type="transmembrane region" description="Helical" evidence="10">
    <location>
        <begin position="97"/>
        <end position="115"/>
    </location>
</feature>
<evidence type="ECO:0000313" key="13">
    <source>
        <dbReference type="Proteomes" id="UP000324767"/>
    </source>
</evidence>
<dbReference type="Pfam" id="PF04140">
    <property type="entry name" value="ICMT"/>
    <property type="match status" value="1"/>
</dbReference>
<dbReference type="PANTHER" id="PTHR12714:SF9">
    <property type="entry name" value="PROTEIN-S-ISOPRENYLCYSTEINE O-METHYLTRANSFERASE"/>
    <property type="match status" value="1"/>
</dbReference>
<dbReference type="AlphaFoldDB" id="A0A5M8PRL8"/>
<evidence type="ECO:0000313" key="12">
    <source>
        <dbReference type="EMBL" id="KAA6411343.1"/>
    </source>
</evidence>
<keyword evidence="9 10" id="KW-0472">Membrane</keyword>
<comment type="caution">
    <text evidence="10">Lacks conserved residue(s) required for the propagation of feature annotation.</text>
</comment>
<comment type="catalytic activity">
    <reaction evidence="10">
        <text>[protein]-C-terminal S-[(2E,6E)-farnesyl]-L-cysteine + S-adenosyl-L-methionine = [protein]-C-terminal S-[(2E,6E)-farnesyl]-L-cysteine methyl ester + S-adenosyl-L-homocysteine</text>
        <dbReference type="Rhea" id="RHEA:21672"/>
        <dbReference type="Rhea" id="RHEA-COMP:12125"/>
        <dbReference type="Rhea" id="RHEA-COMP:12126"/>
        <dbReference type="ChEBI" id="CHEBI:57856"/>
        <dbReference type="ChEBI" id="CHEBI:59789"/>
        <dbReference type="ChEBI" id="CHEBI:90510"/>
        <dbReference type="ChEBI" id="CHEBI:90511"/>
        <dbReference type="EC" id="2.1.1.100"/>
    </reaction>
</comment>
<dbReference type="GO" id="GO:0004671">
    <property type="term" value="F:protein C-terminal S-isoprenylcysteine carboxyl O-methyltransferase activity"/>
    <property type="evidence" value="ECO:0007669"/>
    <property type="project" value="UniProtKB-EC"/>
</dbReference>
<dbReference type="GO" id="GO:0032259">
    <property type="term" value="P:methylation"/>
    <property type="evidence" value="ECO:0007669"/>
    <property type="project" value="UniProtKB-KW"/>
</dbReference>
<feature type="compositionally biased region" description="Low complexity" evidence="11">
    <location>
        <begin position="1"/>
        <end position="10"/>
    </location>
</feature>
<dbReference type="InterPro" id="IPR007269">
    <property type="entry name" value="ICMT_MeTrfase"/>
</dbReference>
<evidence type="ECO:0000256" key="4">
    <source>
        <dbReference type="ARBA" id="ARBA00022603"/>
    </source>
</evidence>
<evidence type="ECO:0000256" key="6">
    <source>
        <dbReference type="ARBA" id="ARBA00022691"/>
    </source>
</evidence>
<evidence type="ECO:0000256" key="5">
    <source>
        <dbReference type="ARBA" id="ARBA00022679"/>
    </source>
</evidence>